<comment type="caution">
    <text evidence="4">The sequence shown here is derived from an EMBL/GenBank/DDBJ whole genome shotgun (WGS) entry which is preliminary data.</text>
</comment>
<dbReference type="InterPro" id="IPR011050">
    <property type="entry name" value="Pectin_lyase_fold/virulence"/>
</dbReference>
<feature type="region of interest" description="Disordered" evidence="1">
    <location>
        <begin position="193"/>
        <end position="218"/>
    </location>
</feature>
<sequence length="472" mass="49636">MPLAVLAAALGAITVTTGPSPAAPDAERRAATEVGLFAGGAPRAQVVVRRGPAREVGMRFTAKVAGSAVGLRYYKPMRWRSATPRTATLWTGRGEQLARARVRPVTGTGWRKVTFDAPVTLSAGRRYVVSVHTRGKGIHAASSGAFRTPKANAHLRAPADRNGLTTAAGGAGFPDREAARDTNYWVDVRFVPAGDTQDPTTTPTPTPTTVPTSWPGPDNTGVPAGTNLTPYNGPCTITSPRTISAVDATGSCDALLIHTTGVVIEKSLVPRIQSIYQDGGSSVTVTDSDVRGGDTSTGALWGYNITARRVDVTGGQHSFHCNENCEVTESWLHDQYNPDGGSYHNNAFISNGGSNMVIRGNTLHCTAVLNRTDGGCTADVSLFGDFGPIDNVTVDGNFLRANSSSISYCAYGGASTSKPYQATNVRFTNNVFERGTNRKCGVYGPITSFDRRAAGNVWSGNVWDAGGAVNPA</sequence>
<dbReference type="InterPro" id="IPR025141">
    <property type="entry name" value="DUF4082"/>
</dbReference>
<gene>
    <name evidence="4" type="ORF">SFC79_02110</name>
</gene>
<proteinExistence type="predicted"/>
<organism evidence="4 5">
    <name type="scientific">Nocardioides renjunii</name>
    <dbReference type="NCBI Taxonomy" id="3095075"/>
    <lineage>
        <taxon>Bacteria</taxon>
        <taxon>Bacillati</taxon>
        <taxon>Actinomycetota</taxon>
        <taxon>Actinomycetes</taxon>
        <taxon>Propionibacteriales</taxon>
        <taxon>Nocardioidaceae</taxon>
        <taxon>Nocardioides</taxon>
    </lineage>
</organism>
<dbReference type="Pfam" id="PF13313">
    <property type="entry name" value="DUF4082"/>
    <property type="match status" value="1"/>
</dbReference>
<reference evidence="4 5" key="1">
    <citation type="submission" date="2023-11" db="EMBL/GenBank/DDBJ databases">
        <title>Novel species in genus Nocardioides.</title>
        <authorList>
            <person name="Zhou H."/>
        </authorList>
    </citation>
    <scope>NUCLEOTIDE SEQUENCE [LARGE SCALE GENOMIC DNA]</scope>
    <source>
        <strain evidence="4 5">S-58</strain>
    </source>
</reference>
<keyword evidence="2" id="KW-0732">Signal</keyword>
<evidence type="ECO:0000256" key="1">
    <source>
        <dbReference type="SAM" id="MobiDB-lite"/>
    </source>
</evidence>
<feature type="domain" description="DUF4082" evidence="3">
    <location>
        <begin position="50"/>
        <end position="186"/>
    </location>
</feature>
<dbReference type="RefSeq" id="WP_322423038.1">
    <property type="nucleotide sequence ID" value="NZ_JAXQPW010000001.1"/>
</dbReference>
<keyword evidence="5" id="KW-1185">Reference proteome</keyword>
<protein>
    <submittedName>
        <fullName evidence="4">DUF4082 domain-containing protein</fullName>
    </submittedName>
</protein>
<evidence type="ECO:0000259" key="3">
    <source>
        <dbReference type="Pfam" id="PF13313"/>
    </source>
</evidence>
<dbReference type="SUPFAM" id="SSF51126">
    <property type="entry name" value="Pectin lyase-like"/>
    <property type="match status" value="1"/>
</dbReference>
<dbReference type="EMBL" id="JAXQPW010000001">
    <property type="protein sequence ID" value="MDZ5660545.1"/>
    <property type="molecule type" value="Genomic_DNA"/>
</dbReference>
<accession>A0ABU5K7F7</accession>
<feature type="chain" id="PRO_5047337741" evidence="2">
    <location>
        <begin position="23"/>
        <end position="472"/>
    </location>
</feature>
<evidence type="ECO:0000256" key="2">
    <source>
        <dbReference type="SAM" id="SignalP"/>
    </source>
</evidence>
<evidence type="ECO:0000313" key="4">
    <source>
        <dbReference type="EMBL" id="MDZ5660545.1"/>
    </source>
</evidence>
<evidence type="ECO:0000313" key="5">
    <source>
        <dbReference type="Proteomes" id="UP001291999"/>
    </source>
</evidence>
<dbReference type="Proteomes" id="UP001291999">
    <property type="component" value="Unassembled WGS sequence"/>
</dbReference>
<name>A0ABU5K7F7_9ACTN</name>
<feature type="signal peptide" evidence="2">
    <location>
        <begin position="1"/>
        <end position="22"/>
    </location>
</feature>